<reference evidence="8 9" key="1">
    <citation type="submission" date="2022-06" db="EMBL/GenBank/DDBJ databases">
        <title>Genomic Encyclopedia of Archaeal and Bacterial Type Strains, Phase II (KMG-II): from individual species to whole genera.</title>
        <authorList>
            <person name="Goeker M."/>
        </authorList>
    </citation>
    <scope>NUCLEOTIDE SEQUENCE [LARGE SCALE GENOMIC DNA]</scope>
    <source>
        <strain evidence="8 9">DSM 40477</strain>
    </source>
</reference>
<evidence type="ECO:0000256" key="2">
    <source>
        <dbReference type="ARBA" id="ARBA00022679"/>
    </source>
</evidence>
<gene>
    <name evidence="8" type="ORF">LX15_001560</name>
</gene>
<dbReference type="Pfam" id="PF00294">
    <property type="entry name" value="PfkB"/>
    <property type="match status" value="1"/>
</dbReference>
<proteinExistence type="inferred from homology"/>
<dbReference type="Gene3D" id="3.40.1190.20">
    <property type="match status" value="1"/>
</dbReference>
<dbReference type="RefSeq" id="WP_253668813.1">
    <property type="nucleotide sequence ID" value="NZ_JAMTCP010000005.1"/>
</dbReference>
<dbReference type="Proteomes" id="UP001205311">
    <property type="component" value="Unassembled WGS sequence"/>
</dbReference>
<dbReference type="InterPro" id="IPR029056">
    <property type="entry name" value="Ribokinase-like"/>
</dbReference>
<keyword evidence="4 8" id="KW-0418">Kinase</keyword>
<evidence type="ECO:0000256" key="1">
    <source>
        <dbReference type="ARBA" id="ARBA00010688"/>
    </source>
</evidence>
<dbReference type="CDD" id="cd01164">
    <property type="entry name" value="FruK_PfkB_like"/>
    <property type="match status" value="1"/>
</dbReference>
<dbReference type="PIRSF" id="PIRSF000535">
    <property type="entry name" value="1PFK/6PFK/LacC"/>
    <property type="match status" value="1"/>
</dbReference>
<accession>A0ABT1HQS5</accession>
<protein>
    <submittedName>
        <fullName evidence="8">Tagatose 6-phosphate kinase</fullName>
    </submittedName>
</protein>
<dbReference type="PROSITE" id="PS00584">
    <property type="entry name" value="PFKB_KINASES_2"/>
    <property type="match status" value="1"/>
</dbReference>
<dbReference type="PROSITE" id="PS00583">
    <property type="entry name" value="PFKB_KINASES_1"/>
    <property type="match status" value="1"/>
</dbReference>
<evidence type="ECO:0000313" key="8">
    <source>
        <dbReference type="EMBL" id="MCP2257874.1"/>
    </source>
</evidence>
<comment type="caution">
    <text evidence="8">The sequence shown here is derived from an EMBL/GenBank/DDBJ whole genome shotgun (WGS) entry which is preliminary data.</text>
</comment>
<evidence type="ECO:0000256" key="4">
    <source>
        <dbReference type="ARBA" id="ARBA00022777"/>
    </source>
</evidence>
<dbReference type="PANTHER" id="PTHR46566:SF5">
    <property type="entry name" value="1-PHOSPHOFRUCTOKINASE"/>
    <property type="match status" value="1"/>
</dbReference>
<dbReference type="NCBIfam" id="TIGR03168">
    <property type="entry name" value="1-PFK"/>
    <property type="match status" value="1"/>
</dbReference>
<feature type="domain" description="Carbohydrate kinase PfkB" evidence="7">
    <location>
        <begin position="7"/>
        <end position="285"/>
    </location>
</feature>
<keyword evidence="3" id="KW-0547">Nucleotide-binding</keyword>
<dbReference type="EMBL" id="JAMTCP010000005">
    <property type="protein sequence ID" value="MCP2257874.1"/>
    <property type="molecule type" value="Genomic_DNA"/>
</dbReference>
<keyword evidence="9" id="KW-1185">Reference proteome</keyword>
<dbReference type="InterPro" id="IPR017583">
    <property type="entry name" value="Tagatose/fructose_Pkinase"/>
</dbReference>
<keyword evidence="2 6" id="KW-0808">Transferase</keyword>
<name>A0ABT1HQS5_STRSD</name>
<dbReference type="SUPFAM" id="SSF53613">
    <property type="entry name" value="Ribokinase-like"/>
    <property type="match status" value="1"/>
</dbReference>
<dbReference type="InterPro" id="IPR011611">
    <property type="entry name" value="PfkB_dom"/>
</dbReference>
<comment type="similarity">
    <text evidence="1">Belongs to the carbohydrate kinase PfkB family.</text>
</comment>
<evidence type="ECO:0000256" key="5">
    <source>
        <dbReference type="ARBA" id="ARBA00022840"/>
    </source>
</evidence>
<keyword evidence="5" id="KW-0067">ATP-binding</keyword>
<dbReference type="GO" id="GO:0016301">
    <property type="term" value="F:kinase activity"/>
    <property type="evidence" value="ECO:0007669"/>
    <property type="project" value="UniProtKB-KW"/>
</dbReference>
<sequence>MILTVTLNAALDTTYDVDRLVPHASHRVREVRHRAGGKGVNVARVLQALGHPAVVTGFAGGPTGGAIHDDLARADLVDALVDLPGESRRTVTVVSAADGDATVFNEPGPHVDAEDWHRFLSRFATLARDAAVVVLSGSLPPGVPADAYAELTRLAAEHGARTIVDAEGEPLRLAVRSRPDVVKPNADELRRTTGRPEPEAGAALLRDAGARAVVASLGAEGMLVVSDQGAWRASPPERVAGNPTGAGDACVAALAVGLRDGLDWPATLREAVALSAAAVLHPAAGGFDDQARRRFLSGVEVRGLDGVGA</sequence>
<evidence type="ECO:0000256" key="6">
    <source>
        <dbReference type="PIRNR" id="PIRNR000535"/>
    </source>
</evidence>
<organism evidence="8 9">
    <name type="scientific">Streptoalloteichus tenebrarius (strain ATCC 17920 / DSM 40477 / JCM 4838 / CBS 697.72 / NBRC 16177 / NCIMB 11028 / NRRL B-12390 / A12253. 1 / ISP 5477)</name>
    <name type="common">Streptomyces tenebrarius</name>
    <dbReference type="NCBI Taxonomy" id="1933"/>
    <lineage>
        <taxon>Bacteria</taxon>
        <taxon>Bacillati</taxon>
        <taxon>Actinomycetota</taxon>
        <taxon>Actinomycetes</taxon>
        <taxon>Pseudonocardiales</taxon>
        <taxon>Pseudonocardiaceae</taxon>
        <taxon>Streptoalloteichus</taxon>
    </lineage>
</organism>
<evidence type="ECO:0000313" key="9">
    <source>
        <dbReference type="Proteomes" id="UP001205311"/>
    </source>
</evidence>
<evidence type="ECO:0000256" key="3">
    <source>
        <dbReference type="ARBA" id="ARBA00022741"/>
    </source>
</evidence>
<dbReference type="PANTHER" id="PTHR46566">
    <property type="entry name" value="1-PHOSPHOFRUCTOKINASE-RELATED"/>
    <property type="match status" value="1"/>
</dbReference>
<evidence type="ECO:0000259" key="7">
    <source>
        <dbReference type="Pfam" id="PF00294"/>
    </source>
</evidence>
<dbReference type="InterPro" id="IPR002173">
    <property type="entry name" value="Carboh/pur_kinase_PfkB_CS"/>
</dbReference>